<reference evidence="14" key="1">
    <citation type="submission" date="2025-08" db="UniProtKB">
        <authorList>
            <consortium name="RefSeq"/>
        </authorList>
    </citation>
    <scope>IDENTIFICATION</scope>
</reference>
<keyword evidence="11" id="KW-0472">Membrane</keyword>
<dbReference type="InterPro" id="IPR050843">
    <property type="entry name" value="Glycosyl_Hydrlase_38"/>
</dbReference>
<evidence type="ECO:0000256" key="7">
    <source>
        <dbReference type="ARBA" id="ARBA00023157"/>
    </source>
</evidence>
<keyword evidence="4 10" id="KW-0479">Metal-binding</keyword>
<keyword evidence="9 10" id="KW-0326">Glycosidase</keyword>
<keyword evidence="11" id="KW-0812">Transmembrane</keyword>
<evidence type="ECO:0000256" key="1">
    <source>
        <dbReference type="ARBA" id="ARBA00000365"/>
    </source>
</evidence>
<sequence length="1028" mass="116942">MRVSLKRGLQWVCALVLLQLAVYYWSVSVKRSRKARLIKPHKYLKPLRGDDGVCSFKTCPDVKPGMLNVHFVPHSHIDVGWLKTVDQYYEGSSTGIMDGHKMPLVEGCVRCTIEATLKELKDDPTRRFIFVEMKYLSRFWREANDETRAFIRQLIKERRLEIINGGWVMSDAGVTWYNDIIDQHTLGADFISETFGPCAQSRTAWHVDQFGHSREHASIFAQMGYDSLFVGRIDFQDLAERKRTKNLEFLWDTSPDNLGGRNQLFTQTTFDGYYAPPRYVYETAMSDEVPEQESAAVYNFVKIMHERARTFATNHLLVPMGSDFGYVHASRWFQNMDRLIKFINKQHNNKEGMRMNILYSTPSCYTYHVNRDNATFESKTDDFHPYGIEPGVYWTGYFTTRGGMKLHVKRAGQILQSCKQLSIFKGLDGTFHKINVLRDILAVMQHHDAITGTQKKHVLSDYNKLLSEGTHQCETVMSMAYQRMWTDGSQSLHLPPTSVFCHGLNMSTCAVSEKHLSQFVVSLYNPLGWPVTTWLRLPVPHTGLTITDHRGSRVSFQLCPVPEGVMKIPERNSHTDTEVVFPALLPPMSVTPFQVKIERGGPAKPVLDKPSQGKGVTIENEFLKLTFDRSGLLTTIYNKVSHITEKVSQDLLYYEGMQGGMRSSGAYVFIPSSATTKRVSKDPTVSIKVLKGDLVQEVHQVFSSWATQVVRLYKGENYAEFQWTVGPISDSDGKGKEVVSRFSTGIDSGDLFYTDSNGREMMERQRDARETWDYQPKDLISGNYYPITSRILIKDQQRNVQLTVLPDRPQGGGSISSGDVELMVHRKLRFDDGLGVGEPLDDFGSDYRGIVFTGKHWLCLDTKERSAELVKRLAYQLHMAPATMFTPTGDEDSSSGLLIKQQSFLTSPLPDNVHILTLDRIGSNDSSFFLLRLEHVFEKKEHSVLSLPATVSLENLFQPFDIATVEETTLGGNFRPHDISRLQWETTNGRTPAKIGSPDYRQDMVAPFKIKLEPMEIRTFRVQTVPNS</sequence>
<dbReference type="PANTHER" id="PTHR11607:SF3">
    <property type="entry name" value="LYSOSOMAL ALPHA-MANNOSIDASE"/>
    <property type="match status" value="1"/>
</dbReference>
<dbReference type="InterPro" id="IPR015341">
    <property type="entry name" value="Glyco_hydro_38_cen"/>
</dbReference>
<gene>
    <name evidence="14" type="primary">LOC101854986</name>
</gene>
<dbReference type="InterPro" id="IPR027291">
    <property type="entry name" value="Glyco_hydro_38_N_sf"/>
</dbReference>
<keyword evidence="5 10" id="KW-0378">Hydrolase</keyword>
<dbReference type="SMART" id="SM00872">
    <property type="entry name" value="Alpha-mann_mid"/>
    <property type="match status" value="1"/>
</dbReference>
<dbReference type="PANTHER" id="PTHR11607">
    <property type="entry name" value="ALPHA-MANNOSIDASE"/>
    <property type="match status" value="1"/>
</dbReference>
<protein>
    <recommendedName>
        <fullName evidence="3 10">Alpha-mannosidase</fullName>
        <ecNumber evidence="10">3.2.1.-</ecNumber>
    </recommendedName>
</protein>
<keyword evidence="6 10" id="KW-0862">Zinc</keyword>
<evidence type="ECO:0000259" key="12">
    <source>
        <dbReference type="SMART" id="SM00872"/>
    </source>
</evidence>
<comment type="similarity">
    <text evidence="2 10">Belongs to the glycosyl hydrolase 38 family.</text>
</comment>
<comment type="cofactor">
    <cofactor evidence="10">
        <name>Zn(2+)</name>
        <dbReference type="ChEBI" id="CHEBI:29105"/>
    </cofactor>
    <text evidence="10">Binds 1 zinc ion per subunit.</text>
</comment>
<evidence type="ECO:0000256" key="9">
    <source>
        <dbReference type="ARBA" id="ARBA00023295"/>
    </source>
</evidence>
<dbReference type="InterPro" id="IPR011013">
    <property type="entry name" value="Gal_mutarotase_sf_dom"/>
</dbReference>
<dbReference type="SUPFAM" id="SSF74650">
    <property type="entry name" value="Galactose mutarotase-like"/>
    <property type="match status" value="1"/>
</dbReference>
<dbReference type="Pfam" id="PF17677">
    <property type="entry name" value="Glyco_hydro38C2"/>
    <property type="match status" value="1"/>
</dbReference>
<dbReference type="InterPro" id="IPR011330">
    <property type="entry name" value="Glyco_hydro/deAcase_b/a-brl"/>
</dbReference>
<keyword evidence="13" id="KW-1185">Reference proteome</keyword>
<evidence type="ECO:0000256" key="5">
    <source>
        <dbReference type="ARBA" id="ARBA00022801"/>
    </source>
</evidence>
<evidence type="ECO:0000256" key="2">
    <source>
        <dbReference type="ARBA" id="ARBA00009792"/>
    </source>
</evidence>
<evidence type="ECO:0000256" key="4">
    <source>
        <dbReference type="ARBA" id="ARBA00022723"/>
    </source>
</evidence>
<feature type="domain" description="Glycoside hydrolase family 38 central" evidence="12">
    <location>
        <begin position="392"/>
        <end position="466"/>
    </location>
</feature>
<dbReference type="Pfam" id="PF09261">
    <property type="entry name" value="Alpha-mann_mid"/>
    <property type="match status" value="1"/>
</dbReference>
<proteinExistence type="inferred from homology"/>
<dbReference type="InterPro" id="IPR041147">
    <property type="entry name" value="GH38_C"/>
</dbReference>
<keyword evidence="8" id="KW-0325">Glycoprotein</keyword>
<feature type="transmembrane region" description="Helical" evidence="11">
    <location>
        <begin position="9"/>
        <end position="26"/>
    </location>
</feature>
<dbReference type="InterPro" id="IPR000602">
    <property type="entry name" value="Glyco_hydro_38_N"/>
</dbReference>
<dbReference type="RefSeq" id="XP_012944607.1">
    <property type="nucleotide sequence ID" value="XM_013089153.2"/>
</dbReference>
<evidence type="ECO:0000313" key="13">
    <source>
        <dbReference type="Proteomes" id="UP000694888"/>
    </source>
</evidence>
<keyword evidence="11" id="KW-1133">Transmembrane helix</keyword>
<dbReference type="GeneID" id="101854986"/>
<dbReference type="Pfam" id="PF07748">
    <property type="entry name" value="Glyco_hydro_38C"/>
    <property type="match status" value="1"/>
</dbReference>
<name>A0ABM1ABM6_APLCA</name>
<evidence type="ECO:0000256" key="3">
    <source>
        <dbReference type="ARBA" id="ARBA00012752"/>
    </source>
</evidence>
<dbReference type="InterPro" id="IPR011682">
    <property type="entry name" value="Glyco_hydro_38_C"/>
</dbReference>
<dbReference type="EC" id="3.2.1.-" evidence="10"/>
<evidence type="ECO:0000256" key="6">
    <source>
        <dbReference type="ARBA" id="ARBA00022833"/>
    </source>
</evidence>
<dbReference type="Proteomes" id="UP000694888">
    <property type="component" value="Unplaced"/>
</dbReference>
<dbReference type="SUPFAM" id="SSF88713">
    <property type="entry name" value="Glycoside hydrolase/deacetylase"/>
    <property type="match status" value="1"/>
</dbReference>
<evidence type="ECO:0000313" key="14">
    <source>
        <dbReference type="RefSeq" id="XP_012944607.1"/>
    </source>
</evidence>
<dbReference type="Gene3D" id="2.60.40.1360">
    <property type="match status" value="1"/>
</dbReference>
<dbReference type="InterPro" id="IPR013780">
    <property type="entry name" value="Glyco_hydro_b"/>
</dbReference>
<accession>A0ABM1ABM6</accession>
<dbReference type="Gene3D" id="2.70.98.30">
    <property type="entry name" value="Golgi alpha-mannosidase II, domain 4"/>
    <property type="match status" value="1"/>
</dbReference>
<dbReference type="InterPro" id="IPR028995">
    <property type="entry name" value="Glyco_hydro_57/38_cen_sf"/>
</dbReference>
<evidence type="ECO:0000256" key="10">
    <source>
        <dbReference type="RuleBase" id="RU361199"/>
    </source>
</evidence>
<dbReference type="Gene3D" id="3.20.110.10">
    <property type="entry name" value="Glycoside hydrolase 38, N terminal domain"/>
    <property type="match status" value="1"/>
</dbReference>
<dbReference type="Gene3D" id="1.20.1270.50">
    <property type="entry name" value="Glycoside hydrolase family 38, central domain"/>
    <property type="match status" value="2"/>
</dbReference>
<evidence type="ECO:0000256" key="11">
    <source>
        <dbReference type="SAM" id="Phobius"/>
    </source>
</evidence>
<keyword evidence="7" id="KW-1015">Disulfide bond</keyword>
<dbReference type="InterPro" id="IPR037094">
    <property type="entry name" value="Glyco_hydro_38_cen_sf"/>
</dbReference>
<dbReference type="SUPFAM" id="SSF88688">
    <property type="entry name" value="Families 57/38 glycoside transferase middle domain"/>
    <property type="match status" value="1"/>
</dbReference>
<comment type="catalytic activity">
    <reaction evidence="1">
        <text>Hydrolysis of terminal, non-reducing alpha-D-mannose residues in alpha-D-mannosides.</text>
        <dbReference type="EC" id="3.2.1.24"/>
    </reaction>
</comment>
<dbReference type="Pfam" id="PF01074">
    <property type="entry name" value="Glyco_hydro_38N"/>
    <property type="match status" value="1"/>
</dbReference>
<organism evidence="13 14">
    <name type="scientific">Aplysia californica</name>
    <name type="common">California sea hare</name>
    <dbReference type="NCBI Taxonomy" id="6500"/>
    <lineage>
        <taxon>Eukaryota</taxon>
        <taxon>Metazoa</taxon>
        <taxon>Spiralia</taxon>
        <taxon>Lophotrochozoa</taxon>
        <taxon>Mollusca</taxon>
        <taxon>Gastropoda</taxon>
        <taxon>Heterobranchia</taxon>
        <taxon>Euthyneura</taxon>
        <taxon>Tectipleura</taxon>
        <taxon>Aplysiida</taxon>
        <taxon>Aplysioidea</taxon>
        <taxon>Aplysiidae</taxon>
        <taxon>Aplysia</taxon>
    </lineage>
</organism>
<evidence type="ECO:0000256" key="8">
    <source>
        <dbReference type="ARBA" id="ARBA00023180"/>
    </source>
</evidence>
<dbReference type="Gene3D" id="2.60.40.1180">
    <property type="entry name" value="Golgi alpha-mannosidase II"/>
    <property type="match status" value="1"/>
</dbReference>